<feature type="region of interest" description="Disordered" evidence="1">
    <location>
        <begin position="356"/>
        <end position="385"/>
    </location>
</feature>
<evidence type="ECO:0000256" key="1">
    <source>
        <dbReference type="SAM" id="MobiDB-lite"/>
    </source>
</evidence>
<feature type="region of interest" description="Disordered" evidence="1">
    <location>
        <begin position="167"/>
        <end position="228"/>
    </location>
</feature>
<name>A0A4P9WBY0_9FUNG</name>
<reference evidence="3" key="1">
    <citation type="journal article" date="2018" name="Nat. Microbiol.">
        <title>Leveraging single-cell genomics to expand the fungal tree of life.</title>
        <authorList>
            <person name="Ahrendt S.R."/>
            <person name="Quandt C.A."/>
            <person name="Ciobanu D."/>
            <person name="Clum A."/>
            <person name="Salamov A."/>
            <person name="Andreopoulos B."/>
            <person name="Cheng J.F."/>
            <person name="Woyke T."/>
            <person name="Pelin A."/>
            <person name="Henrissat B."/>
            <person name="Reynolds N.K."/>
            <person name="Benny G.L."/>
            <person name="Smith M.E."/>
            <person name="James T.Y."/>
            <person name="Grigoriev I.V."/>
        </authorList>
    </citation>
    <scope>NUCLEOTIDE SEQUENCE [LARGE SCALE GENOMIC DNA]</scope>
</reference>
<feature type="region of interest" description="Disordered" evidence="1">
    <location>
        <begin position="51"/>
        <end position="87"/>
    </location>
</feature>
<organism evidence="2 3">
    <name type="scientific">Blyttiomyces helicus</name>
    <dbReference type="NCBI Taxonomy" id="388810"/>
    <lineage>
        <taxon>Eukaryota</taxon>
        <taxon>Fungi</taxon>
        <taxon>Fungi incertae sedis</taxon>
        <taxon>Chytridiomycota</taxon>
        <taxon>Chytridiomycota incertae sedis</taxon>
        <taxon>Chytridiomycetes</taxon>
        <taxon>Chytridiomycetes incertae sedis</taxon>
        <taxon>Blyttiomyces</taxon>
    </lineage>
</organism>
<accession>A0A4P9WBY0</accession>
<keyword evidence="3" id="KW-1185">Reference proteome</keyword>
<feature type="compositionally biased region" description="Acidic residues" evidence="1">
    <location>
        <begin position="201"/>
        <end position="215"/>
    </location>
</feature>
<gene>
    <name evidence="2" type="ORF">BDK51DRAFT_45874</name>
</gene>
<sequence>MLASQVQVYFFAKADAKLYCNNEVKEPSTGVTNEGAFDLPQDWSREDHRPLPLAVQSDPRGEAAVPAGSRREVRGRSQGSGARISLETRESDFTRVSLETWGSDLAGDSLETRGSECTGVSLGTRGSDLAGRKEVAANGKEVAAAKPHVVTATLAFDPPEAIGLEEIDFTDLDDVPAVVDDKDDSDEGEETGSSGTHSGNEDDGGDDKDEGDEVEGGGASGAGGAGEEEEMGADSIIYRYLRATECGPRTAGVREVLRVYHYMIRSKMTPHSYVLRKLLSCVSTDAIFSLLLEPIHDALARALREAAMRLTVHSVAIRDLVASGCGAEWKTAVRELEDNGVHPTTNDYNAILAHFVDQPRSPERPPTPSPTRSSSRRHGQMTSPPRLTTWLSYTFKLSRTLMRLRGMLSCGAPPFTTSSATRSVSSGKSAADGAVRLRAHTADFPRLHVANSWNLPVASH</sequence>
<protein>
    <submittedName>
        <fullName evidence="2">Uncharacterized protein</fullName>
    </submittedName>
</protein>
<feature type="compositionally biased region" description="Acidic residues" evidence="1">
    <location>
        <begin position="181"/>
        <end position="190"/>
    </location>
</feature>
<dbReference type="Proteomes" id="UP000269721">
    <property type="component" value="Unassembled WGS sequence"/>
</dbReference>
<feature type="compositionally biased region" description="Gly residues" evidence="1">
    <location>
        <begin position="216"/>
        <end position="225"/>
    </location>
</feature>
<evidence type="ECO:0000313" key="3">
    <source>
        <dbReference type="Proteomes" id="UP000269721"/>
    </source>
</evidence>
<evidence type="ECO:0000313" key="2">
    <source>
        <dbReference type="EMBL" id="RKO89083.1"/>
    </source>
</evidence>
<dbReference type="EMBL" id="KZ996299">
    <property type="protein sequence ID" value="RKO89083.1"/>
    <property type="molecule type" value="Genomic_DNA"/>
</dbReference>
<proteinExistence type="predicted"/>
<dbReference type="AlphaFoldDB" id="A0A4P9WBY0"/>